<dbReference type="EMBL" id="WLYK01000006">
    <property type="protein sequence ID" value="MTD15568.1"/>
    <property type="molecule type" value="Genomic_DNA"/>
</dbReference>
<dbReference type="PANTHER" id="PTHR46847">
    <property type="entry name" value="D-ALLOSE-BINDING PERIPLASMIC PROTEIN-RELATED"/>
    <property type="match status" value="1"/>
</dbReference>
<dbReference type="PANTHER" id="PTHR46847:SF1">
    <property type="entry name" value="D-ALLOSE-BINDING PERIPLASMIC PROTEIN-RELATED"/>
    <property type="match status" value="1"/>
</dbReference>
<dbReference type="CDD" id="cd01536">
    <property type="entry name" value="PBP1_ABC_sugar_binding-like"/>
    <property type="match status" value="1"/>
</dbReference>
<keyword evidence="7" id="KW-1185">Reference proteome</keyword>
<evidence type="ECO:0000256" key="4">
    <source>
        <dbReference type="SAM" id="MobiDB-lite"/>
    </source>
</evidence>
<reference evidence="6 7" key="1">
    <citation type="submission" date="2019-11" db="EMBL/GenBank/DDBJ databases">
        <authorList>
            <person name="Jiang L.-Q."/>
        </authorList>
    </citation>
    <scope>NUCLEOTIDE SEQUENCE [LARGE SCALE GENOMIC DNA]</scope>
    <source>
        <strain evidence="6 7">YIM 132087</strain>
    </source>
</reference>
<evidence type="ECO:0000256" key="3">
    <source>
        <dbReference type="ARBA" id="ARBA00022729"/>
    </source>
</evidence>
<dbReference type="GO" id="GO:0030246">
    <property type="term" value="F:carbohydrate binding"/>
    <property type="evidence" value="ECO:0007669"/>
    <property type="project" value="UniProtKB-ARBA"/>
</dbReference>
<comment type="caution">
    <text evidence="6">The sequence shown here is derived from an EMBL/GenBank/DDBJ whole genome shotgun (WGS) entry which is preliminary data.</text>
</comment>
<feature type="region of interest" description="Disordered" evidence="4">
    <location>
        <begin position="13"/>
        <end position="59"/>
    </location>
</feature>
<feature type="compositionally biased region" description="Low complexity" evidence="4">
    <location>
        <begin position="13"/>
        <end position="57"/>
    </location>
</feature>
<dbReference type="Gene3D" id="3.40.50.2300">
    <property type="match status" value="2"/>
</dbReference>
<dbReference type="InterPro" id="IPR025997">
    <property type="entry name" value="SBP_2_dom"/>
</dbReference>
<evidence type="ECO:0000313" key="6">
    <source>
        <dbReference type="EMBL" id="MTD15568.1"/>
    </source>
</evidence>
<evidence type="ECO:0000259" key="5">
    <source>
        <dbReference type="Pfam" id="PF13407"/>
    </source>
</evidence>
<dbReference type="InterPro" id="IPR028082">
    <property type="entry name" value="Peripla_BP_I"/>
</dbReference>
<protein>
    <submittedName>
        <fullName evidence="6">Substrate-binding domain-containing protein</fullName>
    </submittedName>
</protein>
<keyword evidence="3" id="KW-0732">Signal</keyword>
<dbReference type="SUPFAM" id="SSF53822">
    <property type="entry name" value="Periplasmic binding protein-like I"/>
    <property type="match status" value="1"/>
</dbReference>
<dbReference type="GO" id="GO:0030313">
    <property type="term" value="C:cell envelope"/>
    <property type="evidence" value="ECO:0007669"/>
    <property type="project" value="UniProtKB-SubCell"/>
</dbReference>
<dbReference type="Pfam" id="PF13407">
    <property type="entry name" value="Peripla_BP_4"/>
    <property type="match status" value="1"/>
</dbReference>
<sequence>MAAAALTLSIAACSRPSSSGGSETTTAAATTTAAGSSGGSATSASGSDTGPATASSGGDTGEELSVGFFGFAKANSFAQATWAGVQEAAAANNATATFLDSNFDGPTQVNQLQDAVTSKLYDVVVIQANDGTAIVPAVKQALAAGITVVVEFTPIGGRYDTIEPQVDGVISIVDAPTINGEGLAEMALGACEQLAVQPCNVAYLQGFDNYPLDAARTKAAEDAIKAGGAELVASVIGGYTADSGRTAFQNVLQAHPDVNVVVGSSQAITGAAALAPDRDDLLFVGNGGSTQAFEGVMSGKWYGTYNIPEKTEGYRATEMGLAAHRGETVPTATDARSLTTYEALGTKENLTGQTADYSD</sequence>
<proteinExistence type="inferred from homology"/>
<comment type="subcellular location">
    <subcellularLocation>
        <location evidence="1">Cell envelope</location>
    </subcellularLocation>
</comment>
<evidence type="ECO:0000256" key="2">
    <source>
        <dbReference type="ARBA" id="ARBA00007639"/>
    </source>
</evidence>
<dbReference type="Proteomes" id="UP000460221">
    <property type="component" value="Unassembled WGS sequence"/>
</dbReference>
<gene>
    <name evidence="6" type="ORF">GIS00_16670</name>
</gene>
<evidence type="ECO:0000313" key="7">
    <source>
        <dbReference type="Proteomes" id="UP000460221"/>
    </source>
</evidence>
<feature type="domain" description="Periplasmic binding protein" evidence="5">
    <location>
        <begin position="66"/>
        <end position="327"/>
    </location>
</feature>
<comment type="similarity">
    <text evidence="2">Belongs to the bacterial solute-binding protein 2 family.</text>
</comment>
<organism evidence="6 7">
    <name type="scientific">Nakamurella alba</name>
    <dbReference type="NCBI Taxonomy" id="2665158"/>
    <lineage>
        <taxon>Bacteria</taxon>
        <taxon>Bacillati</taxon>
        <taxon>Actinomycetota</taxon>
        <taxon>Actinomycetes</taxon>
        <taxon>Nakamurellales</taxon>
        <taxon>Nakamurellaceae</taxon>
        <taxon>Nakamurella</taxon>
    </lineage>
</organism>
<accession>A0A7K1FN60</accession>
<name>A0A7K1FN60_9ACTN</name>
<evidence type="ECO:0000256" key="1">
    <source>
        <dbReference type="ARBA" id="ARBA00004196"/>
    </source>
</evidence>
<dbReference type="AlphaFoldDB" id="A0A7K1FN60"/>